<dbReference type="EnsemblPlants" id="Kaladp0060s0163.1.v1.1">
    <property type="protein sequence ID" value="Kaladp0060s0163.1.v1.1"/>
    <property type="gene ID" value="Kaladp0060s0163.v1.1"/>
</dbReference>
<dbReference type="InterPro" id="IPR003175">
    <property type="entry name" value="CDI_dom"/>
</dbReference>
<keyword evidence="3" id="KW-0649">Protein kinase inhibitor</keyword>
<reference evidence="7" key="1">
    <citation type="submission" date="2021-01" db="UniProtKB">
        <authorList>
            <consortium name="EnsemblPlants"/>
        </authorList>
    </citation>
    <scope>IDENTIFICATION</scope>
</reference>
<feature type="compositionally biased region" description="Low complexity" evidence="5">
    <location>
        <begin position="35"/>
        <end position="59"/>
    </location>
</feature>
<evidence type="ECO:0000256" key="2">
    <source>
        <dbReference type="ARBA" id="ARBA00010274"/>
    </source>
</evidence>
<dbReference type="Pfam" id="PF02234">
    <property type="entry name" value="CDI"/>
    <property type="match status" value="1"/>
</dbReference>
<evidence type="ECO:0000313" key="7">
    <source>
        <dbReference type="EnsemblPlants" id="Kaladp0060s0163.1.v1.1"/>
    </source>
</evidence>
<dbReference type="InterPro" id="IPR044898">
    <property type="entry name" value="CDI_dom_sf"/>
</dbReference>
<evidence type="ECO:0000256" key="5">
    <source>
        <dbReference type="SAM" id="MobiDB-lite"/>
    </source>
</evidence>
<dbReference type="Proteomes" id="UP000594263">
    <property type="component" value="Unplaced"/>
</dbReference>
<proteinExistence type="inferred from homology"/>
<name>A0A7N0UBP9_KALFE</name>
<feature type="compositionally biased region" description="Basic and acidic residues" evidence="5">
    <location>
        <begin position="87"/>
        <end position="103"/>
    </location>
</feature>
<comment type="similarity">
    <text evidence="2">Belongs to the CDI family. ICK/KRP subfamily.</text>
</comment>
<dbReference type="GO" id="GO:0051726">
    <property type="term" value="P:regulation of cell cycle"/>
    <property type="evidence" value="ECO:0007669"/>
    <property type="project" value="InterPro"/>
</dbReference>
<evidence type="ECO:0000256" key="3">
    <source>
        <dbReference type="ARBA" id="ARBA00023013"/>
    </source>
</evidence>
<evidence type="ECO:0000313" key="8">
    <source>
        <dbReference type="Proteomes" id="UP000594263"/>
    </source>
</evidence>
<dbReference type="InterPro" id="IPR044275">
    <property type="entry name" value="KRP"/>
</dbReference>
<dbReference type="AlphaFoldDB" id="A0A7N0UBP9"/>
<sequence length="172" mass="18235">MDASGGANTSKRRKIDADGGEFEQQSSLVKEAAAESESCSSISSGQSAASSCCSSSGSFEAGTKCVVDLEGESVPAIAVIEDETSTESDRRGPIRGEGGGEKMSKKRAPAAENRTNLRGGSAARMPPEAELEEFFAAAEKQVQQRFTNKYNYDVVNDVPLAGGRYEWIPLKQ</sequence>
<keyword evidence="4" id="KW-0131">Cell cycle</keyword>
<organism evidence="7 8">
    <name type="scientific">Kalanchoe fedtschenkoi</name>
    <name type="common">Lavender scallops</name>
    <name type="synonym">South American air plant</name>
    <dbReference type="NCBI Taxonomy" id="63787"/>
    <lineage>
        <taxon>Eukaryota</taxon>
        <taxon>Viridiplantae</taxon>
        <taxon>Streptophyta</taxon>
        <taxon>Embryophyta</taxon>
        <taxon>Tracheophyta</taxon>
        <taxon>Spermatophyta</taxon>
        <taxon>Magnoliopsida</taxon>
        <taxon>eudicotyledons</taxon>
        <taxon>Gunneridae</taxon>
        <taxon>Pentapetalae</taxon>
        <taxon>Saxifragales</taxon>
        <taxon>Crassulaceae</taxon>
        <taxon>Kalanchoe</taxon>
    </lineage>
</organism>
<dbReference type="PANTHER" id="PTHR46776">
    <property type="entry name" value="CYCLIN-DEPENDENT KINASE INHIBITOR 4-RELATED"/>
    <property type="match status" value="1"/>
</dbReference>
<evidence type="ECO:0000259" key="6">
    <source>
        <dbReference type="Pfam" id="PF02234"/>
    </source>
</evidence>
<evidence type="ECO:0000256" key="1">
    <source>
        <dbReference type="ARBA" id="ARBA00004642"/>
    </source>
</evidence>
<dbReference type="Gene3D" id="4.10.365.10">
    <property type="entry name" value="p27"/>
    <property type="match status" value="1"/>
</dbReference>
<comment type="subcellular location">
    <subcellularLocation>
        <location evidence="1">Nucleus</location>
        <location evidence="1">Nucleoplasm</location>
    </subcellularLocation>
</comment>
<protein>
    <recommendedName>
        <fullName evidence="6">Cyclin-dependent kinase inhibitor domain-containing protein</fullName>
    </recommendedName>
</protein>
<feature type="region of interest" description="Disordered" evidence="5">
    <location>
        <begin position="1"/>
        <end position="59"/>
    </location>
</feature>
<dbReference type="Gramene" id="Kaladp0060s0163.1.v1.1">
    <property type="protein sequence ID" value="Kaladp0060s0163.1.v1.1"/>
    <property type="gene ID" value="Kaladp0060s0163.v1.1"/>
</dbReference>
<dbReference type="GO" id="GO:0004861">
    <property type="term" value="F:cyclin-dependent protein serine/threonine kinase inhibitor activity"/>
    <property type="evidence" value="ECO:0007669"/>
    <property type="project" value="InterPro"/>
</dbReference>
<evidence type="ECO:0000256" key="4">
    <source>
        <dbReference type="ARBA" id="ARBA00023306"/>
    </source>
</evidence>
<keyword evidence="8" id="KW-1185">Reference proteome</keyword>
<feature type="region of interest" description="Disordered" evidence="5">
    <location>
        <begin position="78"/>
        <end position="125"/>
    </location>
</feature>
<dbReference type="PIRSF" id="PIRSF017811">
    <property type="entry name" value="CDK_inhib_pln"/>
    <property type="match status" value="1"/>
</dbReference>
<feature type="domain" description="Cyclin-dependent kinase inhibitor" evidence="6">
    <location>
        <begin position="125"/>
        <end position="168"/>
    </location>
</feature>
<accession>A0A7N0UBP9</accession>
<dbReference type="GO" id="GO:0005654">
    <property type="term" value="C:nucleoplasm"/>
    <property type="evidence" value="ECO:0007669"/>
    <property type="project" value="UniProtKB-SubCell"/>
</dbReference>